<dbReference type="RefSeq" id="WP_051396037.1">
    <property type="nucleotide sequence ID" value="NZ_AZOD01000002.1"/>
</dbReference>
<dbReference type="EMBL" id="CP150637">
    <property type="protein sequence ID" value="WZW87384.1"/>
    <property type="molecule type" value="Genomic_DNA"/>
</dbReference>
<evidence type="ECO:0000313" key="2">
    <source>
        <dbReference type="EMBL" id="WZW87384.1"/>
    </source>
</evidence>
<keyword evidence="3" id="KW-1185">Reference proteome</keyword>
<evidence type="ECO:0008006" key="4">
    <source>
        <dbReference type="Google" id="ProtNLM"/>
    </source>
</evidence>
<feature type="compositionally biased region" description="Low complexity" evidence="1">
    <location>
        <begin position="169"/>
        <end position="188"/>
    </location>
</feature>
<evidence type="ECO:0000313" key="3">
    <source>
        <dbReference type="Proteomes" id="UP001449178"/>
    </source>
</evidence>
<protein>
    <recommendedName>
        <fullName evidence="4">Lipoprotein</fullName>
    </recommendedName>
</protein>
<feature type="region of interest" description="Disordered" evidence="1">
    <location>
        <begin position="93"/>
        <end position="193"/>
    </location>
</feature>
<reference evidence="2 3" key="1">
    <citation type="submission" date="2024-03" db="EMBL/GenBank/DDBJ databases">
        <title>Complete Genome Sequence and Annotation of Ignatzschineria larvae DSM 13226.</title>
        <authorList>
            <person name="Cantrell E."/>
            <person name="Burcham Z.M."/>
        </authorList>
    </citation>
    <scope>NUCLEOTIDE SEQUENCE [LARGE SCALE GENOMIC DNA]</scope>
    <source>
        <strain evidence="2 3">DSM 13226</strain>
    </source>
</reference>
<organism evidence="2 3">
    <name type="scientific">Ignatzschineria larvae DSM 13226</name>
    <dbReference type="NCBI Taxonomy" id="1111732"/>
    <lineage>
        <taxon>Bacteria</taxon>
        <taxon>Pseudomonadati</taxon>
        <taxon>Pseudomonadota</taxon>
        <taxon>Gammaproteobacteria</taxon>
        <taxon>Cardiobacteriales</taxon>
        <taxon>Ignatzschineriaceae</taxon>
        <taxon>Ignatzschineria</taxon>
    </lineage>
</organism>
<feature type="compositionally biased region" description="Low complexity" evidence="1">
    <location>
        <begin position="135"/>
        <end position="149"/>
    </location>
</feature>
<evidence type="ECO:0000256" key="1">
    <source>
        <dbReference type="SAM" id="MobiDB-lite"/>
    </source>
</evidence>
<accession>A0ABZ3BYH5</accession>
<gene>
    <name evidence="2" type="ORF">WMO13_08430</name>
</gene>
<name>A0ABZ3BYH5_9GAMM</name>
<proteinExistence type="predicted"/>
<sequence length="228" mass="24411">MNKNLVAQTSQERELPISKRTVTKNGKTMRSNNRTILSVKSLFTAGTVLLLTACASSPYPYAVVIDPQYPTTSIPTTSVGASHFPVSEIEFPEFDMSQPGGMNQTTTTVKRETRSTAPAVIMPSGRYSEWHTDGHSSTSGSSNTQSSGGCVTQEDRSDRDNGSSTVRRSSCNGSSQTKSSSKTKSHSSGVGFSVDGPVGAVLGMMQQMESMNRADEARAEEMFKAFGL</sequence>
<dbReference type="Proteomes" id="UP001449178">
    <property type="component" value="Chromosome"/>
</dbReference>